<protein>
    <recommendedName>
        <fullName evidence="1">Heterokaryon incompatibility domain-containing protein</fullName>
    </recommendedName>
</protein>
<dbReference type="AlphaFoldDB" id="A0AAJ0DPZ1"/>
<accession>A0AAJ0DPZ1</accession>
<dbReference type="PANTHER" id="PTHR24148:SF64">
    <property type="entry name" value="HETEROKARYON INCOMPATIBILITY DOMAIN-CONTAINING PROTEIN"/>
    <property type="match status" value="1"/>
</dbReference>
<evidence type="ECO:0000259" key="1">
    <source>
        <dbReference type="Pfam" id="PF06985"/>
    </source>
</evidence>
<proteinExistence type="predicted"/>
<feature type="domain" description="Heterokaryon incompatibility" evidence="1">
    <location>
        <begin position="44"/>
        <end position="277"/>
    </location>
</feature>
<dbReference type="InterPro" id="IPR010730">
    <property type="entry name" value="HET"/>
</dbReference>
<dbReference type="Proteomes" id="UP001271007">
    <property type="component" value="Unassembled WGS sequence"/>
</dbReference>
<dbReference type="EMBL" id="JAWDJX010000013">
    <property type="protein sequence ID" value="KAK3054034.1"/>
    <property type="molecule type" value="Genomic_DNA"/>
</dbReference>
<dbReference type="Pfam" id="PF06985">
    <property type="entry name" value="HET"/>
    <property type="match status" value="1"/>
</dbReference>
<dbReference type="InterPro" id="IPR052895">
    <property type="entry name" value="HetReg/Transcr_Mod"/>
</dbReference>
<sequence>MTSVYEQHPIRDGGIRVVILHPSAQAGDPLECDLEVQIPDEKEYEALSYTWGPPYHEQPSPEPSDFHYGGYPDPDFKYEAYQSPNRYISLCGQTKQVTGNLFDALKRFRQRDRTRRIWIDALEDDLERSKQVAMMANIYHSASMVWAWLGEDSAWCEASTVLPFYRALVDAEHELGSFIQDLEAKADNSLVYRFQPDEVAQRDDRFRRLCVSNDPRSPLFKDEVDHKAASDWFRQHTPQKWNRFGGQEGSPLTVFVCTSLFFFLKRAYFGRRWVLQELHQAQHAVVCCGEFEMDWTDFRSAHLSATLLMRSMAAERDLNVMGNSPLFADSLQSTSQTDPVVALYERMRACSKAECHDPRDVVYALLSFDDPPAMLPDYTLSPRQLWIELYRALIARGHLTRLILKAADQVDSPFPRDTQSPSWLSDFSITYPWHYFAFDYAYIENEPSGDVEARIDDKERLSCPLRCLGEVVFHNGWAVLGPEVSQDVLK</sequence>
<keyword evidence="3" id="KW-1185">Reference proteome</keyword>
<name>A0AAJ0DPZ1_9PEZI</name>
<dbReference type="PANTHER" id="PTHR24148">
    <property type="entry name" value="ANKYRIN REPEAT DOMAIN-CONTAINING PROTEIN 39 HOMOLOG-RELATED"/>
    <property type="match status" value="1"/>
</dbReference>
<organism evidence="2 3">
    <name type="scientific">Extremus antarcticus</name>
    <dbReference type="NCBI Taxonomy" id="702011"/>
    <lineage>
        <taxon>Eukaryota</taxon>
        <taxon>Fungi</taxon>
        <taxon>Dikarya</taxon>
        <taxon>Ascomycota</taxon>
        <taxon>Pezizomycotina</taxon>
        <taxon>Dothideomycetes</taxon>
        <taxon>Dothideomycetidae</taxon>
        <taxon>Mycosphaerellales</taxon>
        <taxon>Extremaceae</taxon>
        <taxon>Extremus</taxon>
    </lineage>
</organism>
<comment type="caution">
    <text evidence="2">The sequence shown here is derived from an EMBL/GenBank/DDBJ whole genome shotgun (WGS) entry which is preliminary data.</text>
</comment>
<evidence type="ECO:0000313" key="2">
    <source>
        <dbReference type="EMBL" id="KAK3054034.1"/>
    </source>
</evidence>
<reference evidence="2" key="1">
    <citation type="submission" date="2023-04" db="EMBL/GenBank/DDBJ databases">
        <title>Black Yeasts Isolated from many extreme environments.</title>
        <authorList>
            <person name="Coleine C."/>
            <person name="Stajich J.E."/>
            <person name="Selbmann L."/>
        </authorList>
    </citation>
    <scope>NUCLEOTIDE SEQUENCE</scope>
    <source>
        <strain evidence="2">CCFEE 5312</strain>
    </source>
</reference>
<evidence type="ECO:0000313" key="3">
    <source>
        <dbReference type="Proteomes" id="UP001271007"/>
    </source>
</evidence>
<gene>
    <name evidence="2" type="ORF">LTR09_004811</name>
</gene>